<accession>C5BIV5</accession>
<keyword evidence="2" id="KW-1185">Reference proteome</keyword>
<dbReference type="KEGG" id="ttu:TERTU_2094"/>
<reference evidence="1 2" key="1">
    <citation type="journal article" date="2009" name="PLoS ONE">
        <title>The complete genome of Teredinibacter turnerae T7901: an intracellular endosymbiont of marine wood-boring bivalves (shipworms).</title>
        <authorList>
            <person name="Yang J.C."/>
            <person name="Madupu R."/>
            <person name="Durkin A.S."/>
            <person name="Ekborg N.A."/>
            <person name="Pedamallu C.S."/>
            <person name="Hostetler J.B."/>
            <person name="Radune D."/>
            <person name="Toms B.S."/>
            <person name="Henrissat B."/>
            <person name="Coutinho P.M."/>
            <person name="Schwarz S."/>
            <person name="Field L."/>
            <person name="Trindade-Silva A.E."/>
            <person name="Soares C.A.G."/>
            <person name="Elshahawi S."/>
            <person name="Hanora A."/>
            <person name="Schmidt E.W."/>
            <person name="Haygood M.G."/>
            <person name="Posfai J."/>
            <person name="Benner J."/>
            <person name="Madinger C."/>
            <person name="Nove J."/>
            <person name="Anton B."/>
            <person name="Chaudhary K."/>
            <person name="Foster J."/>
            <person name="Holman A."/>
            <person name="Kumar S."/>
            <person name="Lessard P.A."/>
            <person name="Luyten Y.A."/>
            <person name="Slatko B."/>
            <person name="Wood N."/>
            <person name="Wu B."/>
            <person name="Teplitski M."/>
            <person name="Mougous J.D."/>
            <person name="Ward N."/>
            <person name="Eisen J.A."/>
            <person name="Badger J.H."/>
            <person name="Distel D.L."/>
        </authorList>
    </citation>
    <scope>NUCLEOTIDE SEQUENCE [LARGE SCALE GENOMIC DNA]</scope>
    <source>
        <strain evidence="2">ATCC 39867 / T7901</strain>
    </source>
</reference>
<proteinExistence type="predicted"/>
<dbReference type="HOGENOM" id="CLU_3206315_0_0_6"/>
<evidence type="ECO:0000313" key="1">
    <source>
        <dbReference type="EMBL" id="ACR11696.1"/>
    </source>
</evidence>
<dbReference type="EMBL" id="CP001614">
    <property type="protein sequence ID" value="ACR11696.1"/>
    <property type="molecule type" value="Genomic_DNA"/>
</dbReference>
<dbReference type="STRING" id="377629.TERTU_2094"/>
<gene>
    <name evidence="1" type="ordered locus">TERTU_2094</name>
</gene>
<organism evidence="1 2">
    <name type="scientific">Teredinibacter turnerae (strain ATCC 39867 / T7901)</name>
    <dbReference type="NCBI Taxonomy" id="377629"/>
    <lineage>
        <taxon>Bacteria</taxon>
        <taxon>Pseudomonadati</taxon>
        <taxon>Pseudomonadota</taxon>
        <taxon>Gammaproteobacteria</taxon>
        <taxon>Cellvibrionales</taxon>
        <taxon>Cellvibrionaceae</taxon>
        <taxon>Teredinibacter</taxon>
    </lineage>
</organism>
<evidence type="ECO:0000313" key="2">
    <source>
        <dbReference type="Proteomes" id="UP000009080"/>
    </source>
</evidence>
<sequence>MARPCRSGGFFHIAESSILPLPSIAPIFFASKMVAHSERIFSTAD</sequence>
<name>C5BIV5_TERTT</name>
<dbReference type="Proteomes" id="UP000009080">
    <property type="component" value="Chromosome"/>
</dbReference>
<protein>
    <submittedName>
        <fullName evidence="1">Uncharacterized protein</fullName>
    </submittedName>
</protein>
<dbReference type="AlphaFoldDB" id="C5BIV5"/>